<dbReference type="InterPro" id="IPR015421">
    <property type="entry name" value="PyrdxlP-dep_Trfase_major"/>
</dbReference>
<gene>
    <name evidence="8" type="ORF">INP59_27145</name>
</gene>
<keyword evidence="8" id="KW-0808">Transferase</keyword>
<dbReference type="PANTHER" id="PTHR45677:SF8">
    <property type="entry name" value="CYSTEINE SULFINIC ACID DECARBOXYLASE"/>
    <property type="match status" value="1"/>
</dbReference>
<dbReference type="GO" id="GO:0030170">
    <property type="term" value="F:pyridoxal phosphate binding"/>
    <property type="evidence" value="ECO:0007669"/>
    <property type="project" value="InterPro"/>
</dbReference>
<evidence type="ECO:0000313" key="9">
    <source>
        <dbReference type="Proteomes" id="UP000593818"/>
    </source>
</evidence>
<dbReference type="EMBL" id="CP063453">
    <property type="protein sequence ID" value="QOW02054.1"/>
    <property type="molecule type" value="Genomic_DNA"/>
</dbReference>
<dbReference type="Pfam" id="PF00282">
    <property type="entry name" value="Pyridoxal_deC"/>
    <property type="match status" value="1"/>
</dbReference>
<reference evidence="8 9" key="1">
    <citation type="submission" date="2020-10" db="EMBL/GenBank/DDBJ databases">
        <title>Whole genome sequence of oil-degrading bacteria Rhodococcus pyridinivorans strain 5Ap.</title>
        <authorList>
            <person name="Akhremchuk A.E."/>
            <person name="Valentovich L.N."/>
            <person name="Charniauskaya M.I."/>
            <person name="Bukliarevich H.A."/>
            <person name="Titok M.A."/>
        </authorList>
    </citation>
    <scope>NUCLEOTIDE SEQUENCE [LARGE SCALE GENOMIC DNA]</scope>
    <source>
        <strain evidence="8 9">5Ap</strain>
        <plasmid evidence="8 9">pSID</plasmid>
    </source>
</reference>
<keyword evidence="4 6" id="KW-0663">Pyridoxal phosphate</keyword>
<keyword evidence="8" id="KW-0032">Aminotransferase</keyword>
<sequence>MPAPILPSLFAYSRTGLVEISTNLADAVDTALINRRSDGPLPVGSPGDVLAAAANALGPAVLPDEGLGPKVALRKLTSVLMEHGIDLSHPLAAAHLQPPALAVAVAADALASASNGSLDTYDSGPSAIAIERWLIRVLIDLAGFGDRADGVMTPGGSLSNLLGLLLARDSAALRRGVNIRHDGVAALAGAVVFCSELAHFSVYRACAALGLGESAVYPLPTDEQRRIRPESLQEALEGMDSDRTPLAVVATAGTTDFGSIDPLPQIAEIAGEHGIWMHVDAAYGFGARFSDRLSTKLGGLEMADSVTLDLHKIGWQPAASSVLLVSDTTAFTALDRQVAYLNPTDDSDAGYDGLLGRSLQTTRRPDAVKTAATLIAYGRNGMGHMIDTCHDLARHAEQRIRAEDELELIAPVELTTVLFRYRTADPAAADALNGALRRRLLESGRALIGRTGVRLNGPDAPESVCLKFTLLNPMAKTTDIDVLVDSVLEAGRACTTHVEEVAT</sequence>
<evidence type="ECO:0000256" key="6">
    <source>
        <dbReference type="PIRSR" id="PIRSR602129-50"/>
    </source>
</evidence>
<organism evidence="8 9">
    <name type="scientific">Rhodococcus pyridinivorans</name>
    <dbReference type="NCBI Taxonomy" id="103816"/>
    <lineage>
        <taxon>Bacteria</taxon>
        <taxon>Bacillati</taxon>
        <taxon>Actinomycetota</taxon>
        <taxon>Actinomycetes</taxon>
        <taxon>Mycobacteriales</taxon>
        <taxon>Nocardiaceae</taxon>
        <taxon>Rhodococcus</taxon>
    </lineage>
</organism>
<dbReference type="Gene3D" id="3.40.640.10">
    <property type="entry name" value="Type I PLP-dependent aspartate aminotransferase-like (Major domain)"/>
    <property type="match status" value="1"/>
</dbReference>
<evidence type="ECO:0000256" key="3">
    <source>
        <dbReference type="ARBA" id="ARBA00022793"/>
    </source>
</evidence>
<dbReference type="SUPFAM" id="SSF53383">
    <property type="entry name" value="PLP-dependent transferases"/>
    <property type="match status" value="1"/>
</dbReference>
<dbReference type="Gene3D" id="3.90.1150.10">
    <property type="entry name" value="Aspartate Aminotransferase, domain 1"/>
    <property type="match status" value="1"/>
</dbReference>
<comment type="cofactor">
    <cofactor evidence="1 6 7">
        <name>pyridoxal 5'-phosphate</name>
        <dbReference type="ChEBI" id="CHEBI:597326"/>
    </cofactor>
</comment>
<keyword evidence="5 7" id="KW-0456">Lyase</keyword>
<evidence type="ECO:0000256" key="1">
    <source>
        <dbReference type="ARBA" id="ARBA00001933"/>
    </source>
</evidence>
<proteinExistence type="inferred from homology"/>
<dbReference type="GO" id="GO:0008483">
    <property type="term" value="F:transaminase activity"/>
    <property type="evidence" value="ECO:0007669"/>
    <property type="project" value="UniProtKB-KW"/>
</dbReference>
<name>A0A7M2XXL8_9NOCA</name>
<geneLocation type="plasmid" evidence="8 9">
    <name>pSID</name>
</geneLocation>
<dbReference type="InterPro" id="IPR015422">
    <property type="entry name" value="PyrdxlP-dep_Trfase_small"/>
</dbReference>
<keyword evidence="9" id="KW-1185">Reference proteome</keyword>
<dbReference type="GO" id="GO:0005737">
    <property type="term" value="C:cytoplasm"/>
    <property type="evidence" value="ECO:0007669"/>
    <property type="project" value="TreeGrafter"/>
</dbReference>
<dbReference type="InterPro" id="IPR015424">
    <property type="entry name" value="PyrdxlP-dep_Trfase"/>
</dbReference>
<accession>A0A7M2XXL8</accession>
<protein>
    <submittedName>
        <fullName evidence="8">Aminotransferase class V-fold PLP-dependent enzyme</fullName>
    </submittedName>
</protein>
<evidence type="ECO:0000256" key="5">
    <source>
        <dbReference type="ARBA" id="ARBA00023239"/>
    </source>
</evidence>
<dbReference type="PANTHER" id="PTHR45677">
    <property type="entry name" value="GLUTAMATE DECARBOXYLASE-RELATED"/>
    <property type="match status" value="1"/>
</dbReference>
<comment type="similarity">
    <text evidence="2 7">Belongs to the group II decarboxylase family.</text>
</comment>
<evidence type="ECO:0000256" key="4">
    <source>
        <dbReference type="ARBA" id="ARBA00022898"/>
    </source>
</evidence>
<dbReference type="InterPro" id="IPR002129">
    <property type="entry name" value="PyrdxlP-dep_de-COase"/>
</dbReference>
<keyword evidence="8" id="KW-0614">Plasmid</keyword>
<dbReference type="AlphaFoldDB" id="A0A7M2XXL8"/>
<evidence type="ECO:0000313" key="8">
    <source>
        <dbReference type="EMBL" id="QOW02054.1"/>
    </source>
</evidence>
<keyword evidence="3" id="KW-0210">Decarboxylase</keyword>
<evidence type="ECO:0000256" key="7">
    <source>
        <dbReference type="RuleBase" id="RU000382"/>
    </source>
</evidence>
<dbReference type="GO" id="GO:0004058">
    <property type="term" value="F:aromatic-L-amino-acid decarboxylase activity"/>
    <property type="evidence" value="ECO:0007669"/>
    <property type="project" value="UniProtKB-ARBA"/>
</dbReference>
<dbReference type="GO" id="GO:0019752">
    <property type="term" value="P:carboxylic acid metabolic process"/>
    <property type="evidence" value="ECO:0007669"/>
    <property type="project" value="InterPro"/>
</dbReference>
<dbReference type="Proteomes" id="UP000593818">
    <property type="component" value="Plasmid pSID"/>
</dbReference>
<feature type="modified residue" description="N6-(pyridoxal phosphate)lysine" evidence="6">
    <location>
        <position position="312"/>
    </location>
</feature>
<evidence type="ECO:0000256" key="2">
    <source>
        <dbReference type="ARBA" id="ARBA00009533"/>
    </source>
</evidence>